<dbReference type="GO" id="GO:0015171">
    <property type="term" value="F:amino acid transmembrane transporter activity"/>
    <property type="evidence" value="ECO:0007669"/>
    <property type="project" value="TreeGrafter"/>
</dbReference>
<sequence length="208" mass="22838">MSLFLVIKAFLLAVGISFCGSVQLGPVNFGTIHTALNKHKNAAIRFGFGGSLPELLYCALAFGSAGILEQFGLFQDYLKYLTSGILFVFGLVLIFQKSGDGKRSYQVKDGNELWWGATFGLFNPQLYPFWLFIIAYLKSNDIHHFTSLSTQVAFTIGTAVGAFVLQYLVAVLASKNRAFIYTKITKNYNKVLGAVIIAVAIIQLVINS</sequence>
<reference evidence="8" key="1">
    <citation type="submission" date="2016-10" db="EMBL/GenBank/DDBJ databases">
        <authorList>
            <person name="Varghese N."/>
            <person name="Submissions S."/>
        </authorList>
    </citation>
    <scope>NUCLEOTIDE SEQUENCE [LARGE SCALE GENOMIC DNA]</scope>
    <source>
        <strain evidence="8">CGMCC 1.12402</strain>
    </source>
</reference>
<keyword evidence="2" id="KW-1003">Cell membrane</keyword>
<name>A0A1I0NP89_9BACT</name>
<organism evidence="7 8">
    <name type="scientific">Roseivirga pacifica</name>
    <dbReference type="NCBI Taxonomy" id="1267423"/>
    <lineage>
        <taxon>Bacteria</taxon>
        <taxon>Pseudomonadati</taxon>
        <taxon>Bacteroidota</taxon>
        <taxon>Cytophagia</taxon>
        <taxon>Cytophagales</taxon>
        <taxon>Roseivirgaceae</taxon>
        <taxon>Roseivirga</taxon>
    </lineage>
</organism>
<dbReference type="Pfam" id="PF01810">
    <property type="entry name" value="LysE"/>
    <property type="match status" value="1"/>
</dbReference>
<evidence type="ECO:0000256" key="1">
    <source>
        <dbReference type="ARBA" id="ARBA00004651"/>
    </source>
</evidence>
<dbReference type="PANTHER" id="PTHR30086">
    <property type="entry name" value="ARGININE EXPORTER PROTEIN ARGO"/>
    <property type="match status" value="1"/>
</dbReference>
<dbReference type="AlphaFoldDB" id="A0A1I0NP89"/>
<keyword evidence="8" id="KW-1185">Reference proteome</keyword>
<dbReference type="EMBL" id="FOIR01000001">
    <property type="protein sequence ID" value="SEW03200.1"/>
    <property type="molecule type" value="Genomic_DNA"/>
</dbReference>
<dbReference type="Proteomes" id="UP000199437">
    <property type="component" value="Unassembled WGS sequence"/>
</dbReference>
<proteinExistence type="predicted"/>
<feature type="transmembrane region" description="Helical" evidence="6">
    <location>
        <begin position="148"/>
        <end position="168"/>
    </location>
</feature>
<feature type="transmembrane region" description="Helical" evidence="6">
    <location>
        <begin position="43"/>
        <end position="65"/>
    </location>
</feature>
<evidence type="ECO:0000256" key="2">
    <source>
        <dbReference type="ARBA" id="ARBA00022475"/>
    </source>
</evidence>
<dbReference type="PANTHER" id="PTHR30086:SF20">
    <property type="entry name" value="ARGININE EXPORTER PROTEIN ARGO-RELATED"/>
    <property type="match status" value="1"/>
</dbReference>
<gene>
    <name evidence="7" type="ORF">SAMN05216290_1357</name>
</gene>
<comment type="subcellular location">
    <subcellularLocation>
        <location evidence="1">Cell membrane</location>
        <topology evidence="1">Multi-pass membrane protein</topology>
    </subcellularLocation>
</comment>
<keyword evidence="3 6" id="KW-0812">Transmembrane</keyword>
<evidence type="ECO:0000256" key="3">
    <source>
        <dbReference type="ARBA" id="ARBA00022692"/>
    </source>
</evidence>
<feature type="transmembrane region" description="Helical" evidence="6">
    <location>
        <begin position="77"/>
        <end position="95"/>
    </location>
</feature>
<dbReference type="GeneID" id="99986086"/>
<evidence type="ECO:0000256" key="6">
    <source>
        <dbReference type="SAM" id="Phobius"/>
    </source>
</evidence>
<dbReference type="STRING" id="1267423.SAMN05216290_1357"/>
<feature type="transmembrane region" description="Helical" evidence="6">
    <location>
        <begin position="115"/>
        <end position="136"/>
    </location>
</feature>
<dbReference type="GO" id="GO:0005886">
    <property type="term" value="C:plasma membrane"/>
    <property type="evidence" value="ECO:0007669"/>
    <property type="project" value="UniProtKB-SubCell"/>
</dbReference>
<keyword evidence="4 6" id="KW-1133">Transmembrane helix</keyword>
<dbReference type="RefSeq" id="WP_162844697.1">
    <property type="nucleotide sequence ID" value="NZ_FOIR01000001.1"/>
</dbReference>
<keyword evidence="5 6" id="KW-0472">Membrane</keyword>
<evidence type="ECO:0000313" key="7">
    <source>
        <dbReference type="EMBL" id="SEW03200.1"/>
    </source>
</evidence>
<protein>
    <submittedName>
        <fullName evidence="7">Threonine/homoserine/homoserine lactone efflux protein</fullName>
    </submittedName>
</protein>
<evidence type="ECO:0000313" key="8">
    <source>
        <dbReference type="Proteomes" id="UP000199437"/>
    </source>
</evidence>
<accession>A0A1I0NP89</accession>
<evidence type="ECO:0000256" key="5">
    <source>
        <dbReference type="ARBA" id="ARBA00023136"/>
    </source>
</evidence>
<dbReference type="InterPro" id="IPR001123">
    <property type="entry name" value="LeuE-type"/>
</dbReference>
<feature type="transmembrane region" description="Helical" evidence="6">
    <location>
        <begin position="188"/>
        <end position="206"/>
    </location>
</feature>
<evidence type="ECO:0000256" key="4">
    <source>
        <dbReference type="ARBA" id="ARBA00022989"/>
    </source>
</evidence>